<dbReference type="InterPro" id="IPR043502">
    <property type="entry name" value="DNA/RNA_pol_sf"/>
</dbReference>
<accession>A0A814GJA3</accession>
<evidence type="ECO:0000256" key="3">
    <source>
        <dbReference type="ARBA" id="ARBA00022722"/>
    </source>
</evidence>
<comment type="caution">
    <text evidence="8">The sequence shown here is derived from an EMBL/GenBank/DDBJ whole genome shotgun (WGS) entry which is preliminary data.</text>
</comment>
<keyword evidence="2" id="KW-0548">Nucleotidyltransferase</keyword>
<keyword evidence="1" id="KW-0808">Transferase</keyword>
<dbReference type="GO" id="GO:0003676">
    <property type="term" value="F:nucleic acid binding"/>
    <property type="evidence" value="ECO:0007669"/>
    <property type="project" value="InterPro"/>
</dbReference>
<dbReference type="OrthoDB" id="3863715at2759"/>
<dbReference type="InterPro" id="IPR041373">
    <property type="entry name" value="RT_RNaseH"/>
</dbReference>
<evidence type="ECO:0000256" key="5">
    <source>
        <dbReference type="ARBA" id="ARBA00022801"/>
    </source>
</evidence>
<dbReference type="GO" id="GO:0015074">
    <property type="term" value="P:DNA integration"/>
    <property type="evidence" value="ECO:0007669"/>
    <property type="project" value="InterPro"/>
</dbReference>
<dbReference type="PANTHER" id="PTHR37984">
    <property type="entry name" value="PROTEIN CBG26694"/>
    <property type="match status" value="1"/>
</dbReference>
<reference evidence="8" key="1">
    <citation type="submission" date="2021-02" db="EMBL/GenBank/DDBJ databases">
        <authorList>
            <person name="Nowell W R."/>
        </authorList>
    </citation>
    <scope>NUCLEOTIDE SEQUENCE</scope>
    <source>
        <strain evidence="8">Ploen Becks lab</strain>
    </source>
</reference>
<evidence type="ECO:0000313" key="8">
    <source>
        <dbReference type="EMBL" id="CAF0997117.1"/>
    </source>
</evidence>
<gene>
    <name evidence="8" type="ORF">OXX778_LOCUS16215</name>
</gene>
<dbReference type="InterPro" id="IPR001584">
    <property type="entry name" value="Integrase_cat-core"/>
</dbReference>
<dbReference type="Gene3D" id="3.30.420.10">
    <property type="entry name" value="Ribonuclease H-like superfamily/Ribonuclease H"/>
    <property type="match status" value="1"/>
</dbReference>
<dbReference type="GO" id="GO:0003824">
    <property type="term" value="F:catalytic activity"/>
    <property type="evidence" value="ECO:0007669"/>
    <property type="project" value="UniProtKB-KW"/>
</dbReference>
<evidence type="ECO:0000256" key="1">
    <source>
        <dbReference type="ARBA" id="ARBA00022679"/>
    </source>
</evidence>
<keyword evidence="5" id="KW-0378">Hydrolase</keyword>
<keyword evidence="4" id="KW-0255">Endonuclease</keyword>
<dbReference type="Gene3D" id="1.10.340.70">
    <property type="match status" value="1"/>
</dbReference>
<name>A0A814GJA3_9BILA</name>
<keyword evidence="9" id="KW-1185">Reference proteome</keyword>
<dbReference type="Proteomes" id="UP000663879">
    <property type="component" value="Unassembled WGS sequence"/>
</dbReference>
<evidence type="ECO:0000256" key="6">
    <source>
        <dbReference type="ARBA" id="ARBA00022918"/>
    </source>
</evidence>
<dbReference type="AlphaFoldDB" id="A0A814GJA3"/>
<dbReference type="Gene3D" id="3.30.70.270">
    <property type="match status" value="1"/>
</dbReference>
<dbReference type="Pfam" id="PF17917">
    <property type="entry name" value="RT_RNaseH"/>
    <property type="match status" value="1"/>
</dbReference>
<dbReference type="PROSITE" id="PS50994">
    <property type="entry name" value="INTEGRASE"/>
    <property type="match status" value="1"/>
</dbReference>
<dbReference type="InterPro" id="IPR012337">
    <property type="entry name" value="RNaseH-like_sf"/>
</dbReference>
<keyword evidence="3" id="KW-0540">Nuclease</keyword>
<protein>
    <recommendedName>
        <fullName evidence="7">Integrase catalytic domain-containing protein</fullName>
    </recommendedName>
</protein>
<organism evidence="8 9">
    <name type="scientific">Brachionus calyciflorus</name>
    <dbReference type="NCBI Taxonomy" id="104777"/>
    <lineage>
        <taxon>Eukaryota</taxon>
        <taxon>Metazoa</taxon>
        <taxon>Spiralia</taxon>
        <taxon>Gnathifera</taxon>
        <taxon>Rotifera</taxon>
        <taxon>Eurotatoria</taxon>
        <taxon>Monogononta</taxon>
        <taxon>Pseudotrocha</taxon>
        <taxon>Ploima</taxon>
        <taxon>Brachionidae</taxon>
        <taxon>Brachionus</taxon>
    </lineage>
</organism>
<feature type="domain" description="Integrase catalytic" evidence="7">
    <location>
        <begin position="259"/>
        <end position="422"/>
    </location>
</feature>
<evidence type="ECO:0000313" key="9">
    <source>
        <dbReference type="Proteomes" id="UP000663879"/>
    </source>
</evidence>
<keyword evidence="6" id="KW-0695">RNA-directed DNA polymerase</keyword>
<dbReference type="InterPro" id="IPR050951">
    <property type="entry name" value="Retrovirus_Pol_polyprotein"/>
</dbReference>
<dbReference type="PANTHER" id="PTHR37984:SF5">
    <property type="entry name" value="PROTEIN NYNRIN-LIKE"/>
    <property type="match status" value="1"/>
</dbReference>
<evidence type="ECO:0000256" key="4">
    <source>
        <dbReference type="ARBA" id="ARBA00022759"/>
    </source>
</evidence>
<evidence type="ECO:0000256" key="2">
    <source>
        <dbReference type="ARBA" id="ARBA00022695"/>
    </source>
</evidence>
<dbReference type="CDD" id="cd09274">
    <property type="entry name" value="RNase_HI_RT_Ty3"/>
    <property type="match status" value="1"/>
</dbReference>
<dbReference type="InterPro" id="IPR036397">
    <property type="entry name" value="RNaseH_sf"/>
</dbReference>
<dbReference type="SUPFAM" id="SSF53098">
    <property type="entry name" value="Ribonuclease H-like"/>
    <property type="match status" value="1"/>
</dbReference>
<evidence type="ECO:0000259" key="7">
    <source>
        <dbReference type="PROSITE" id="PS50994"/>
    </source>
</evidence>
<dbReference type="EMBL" id="CAJNOC010003770">
    <property type="protein sequence ID" value="CAF0997117.1"/>
    <property type="molecule type" value="Genomic_DNA"/>
</dbReference>
<dbReference type="InterPro" id="IPR043128">
    <property type="entry name" value="Rev_trsase/Diguanyl_cyclase"/>
</dbReference>
<dbReference type="Pfam" id="PF00665">
    <property type="entry name" value="rve"/>
    <property type="match status" value="1"/>
</dbReference>
<dbReference type="SUPFAM" id="SSF56672">
    <property type="entry name" value="DNA/RNA polymerases"/>
    <property type="match status" value="1"/>
</dbReference>
<sequence>MNYSQISQPLFYLCSKSIKFEWSDECEIAFNDLKKKLSSNPVLRLPDIITDASGYCGVVLSQKDNKGGEYIKACASRLITKAEKNYTITEKECLALIFGFKKFRTELHGAQAIVDHAALVYLKSIKNPTGRLARWIIFLKEFDFDIIYKKGSTLANADALSRPVIDYLVTVECTEEDEIVISSVSIKEVNQDVWEDANLLHYIQFNRLIAGLSKKELLFLKNNVQLEVPKPEDRKIIIEKAQNFGHFRADSTLHRIKESYTWPNMLALIKRVSIDLVFGLNKTNDGFIGIAVIIEILTKFCYAEAIRSKEASEIANILNNYISLFGPFEELLSDHGREFCNQILDKLKNNIGFRHITTSAFNPLTNGITERFNQTLIEALRKHAEANLENWPQYLPYVLMAYRSRVHLTTGFTTFELMFGRKMLPFLDWTDKEYDSSAIVKRSEEINFFFNRTHTKAIENIKNNQIKQVKNQNSAQNTVLEKIPNGSTVFIKCEGLLMKLEARFKGSYKVIGQTKRGNYLLSNALNEKLPDSVPRHKLKIVENDESLPPESAEVEKILKDKMVEKESFY</sequence>
<proteinExistence type="predicted"/>